<protein>
    <submittedName>
        <fullName evidence="2">Uncharacterized protein</fullName>
    </submittedName>
</protein>
<gene>
    <name evidence="2" type="ORF">MRATA1EN1_LOCUS24993</name>
</gene>
<name>A0ABN8ZSU3_RANTA</name>
<reference evidence="2" key="1">
    <citation type="submission" date="2023-04" db="EMBL/GenBank/DDBJ databases">
        <authorList>
            <consortium name="ELIXIR-Norway"/>
        </authorList>
    </citation>
    <scope>NUCLEOTIDE SEQUENCE [LARGE SCALE GENOMIC DNA]</scope>
</reference>
<dbReference type="Proteomes" id="UP001176941">
    <property type="component" value="Chromosome 5"/>
</dbReference>
<evidence type="ECO:0000313" key="2">
    <source>
        <dbReference type="EMBL" id="CAI9176031.1"/>
    </source>
</evidence>
<organism evidence="2 3">
    <name type="scientific">Rangifer tarandus platyrhynchus</name>
    <name type="common">Svalbard reindeer</name>
    <dbReference type="NCBI Taxonomy" id="3082113"/>
    <lineage>
        <taxon>Eukaryota</taxon>
        <taxon>Metazoa</taxon>
        <taxon>Chordata</taxon>
        <taxon>Craniata</taxon>
        <taxon>Vertebrata</taxon>
        <taxon>Euteleostomi</taxon>
        <taxon>Mammalia</taxon>
        <taxon>Eutheria</taxon>
        <taxon>Laurasiatheria</taxon>
        <taxon>Artiodactyla</taxon>
        <taxon>Ruminantia</taxon>
        <taxon>Pecora</taxon>
        <taxon>Cervidae</taxon>
        <taxon>Odocoileinae</taxon>
        <taxon>Rangifer</taxon>
    </lineage>
</organism>
<keyword evidence="3" id="KW-1185">Reference proteome</keyword>
<accession>A0ABN8ZSU3</accession>
<dbReference type="EMBL" id="OX459941">
    <property type="protein sequence ID" value="CAI9176031.1"/>
    <property type="molecule type" value="Genomic_DNA"/>
</dbReference>
<sequence>MLSHKGPLEAQGNGAPAGNRADTVELAELGALVEKKGKWTISNPTKAEEEQAYPGLRRRGRRCGPLQAHHAMEKKEEFVYEVWERCWTVIPHDVLPDWLEDNS</sequence>
<evidence type="ECO:0000256" key="1">
    <source>
        <dbReference type="SAM" id="MobiDB-lite"/>
    </source>
</evidence>
<proteinExistence type="predicted"/>
<feature type="region of interest" description="Disordered" evidence="1">
    <location>
        <begin position="1"/>
        <end position="21"/>
    </location>
</feature>
<evidence type="ECO:0000313" key="3">
    <source>
        <dbReference type="Proteomes" id="UP001176941"/>
    </source>
</evidence>